<dbReference type="InterPro" id="IPR046341">
    <property type="entry name" value="SET_dom_sf"/>
</dbReference>
<evidence type="ECO:0000256" key="16">
    <source>
        <dbReference type="ARBA" id="ARBA00023163"/>
    </source>
</evidence>
<feature type="region of interest" description="Disordered" evidence="21">
    <location>
        <begin position="1"/>
        <end position="20"/>
    </location>
</feature>
<dbReference type="PROSITE" id="PS00028">
    <property type="entry name" value="ZINC_FINGER_C2H2_1"/>
    <property type="match status" value="16"/>
</dbReference>
<name>A0A2K6DPW8_MACNE</name>
<dbReference type="GO" id="GO:2000035">
    <property type="term" value="P:regulation of stem cell division"/>
    <property type="evidence" value="ECO:0007669"/>
    <property type="project" value="Ensembl"/>
</dbReference>
<evidence type="ECO:0000256" key="2">
    <source>
        <dbReference type="ARBA" id="ARBA00022473"/>
    </source>
</evidence>
<dbReference type="Gene3D" id="3.30.160.60">
    <property type="entry name" value="Classic Zinc Finger"/>
    <property type="match status" value="11"/>
</dbReference>
<dbReference type="STRING" id="9545.ENSMNEP00000037956"/>
<keyword evidence="12" id="KW-0832">Ubl conjugation</keyword>
<sequence length="1467" mass="164232">MPRHRPPASGAAQFPERIATRSPDPIPLCTFQRQRHGAVLWLHCRAAGTVWRSSQPGLRISRSLLGDRPCRAAPPVPPAVSAAPGPRPRPRAASSEGPGESLSRPRVQSMRVAREGPWTPTPAFREAESGWSQIPGLHEQLLETSLGSEACDCNPALPPGPFAQNFSWGNQENLPPALGKIVNGGGTGAGEAECGCETESDLLEPREIPLNMNVLTVFPYGFCMVCFSPFKLLGMSGVEGMWNQHSRSASISAGIREAGCRKDVSEMAEDGSEEIMFIWCEDCSQYHDSECPELGPVVMVKDSFVLSRARSWPASGHMHTQAGQGMGDGADPQQLPEAAPAGLVRQLGGQQLPCRSTLTWGRLCHLVAPGRSSLPPNLEIRRLEDGAEGVFAITQLVKRTQFGPFESRRVAKWEKESAFPLKVFQKDGHPVCFDTSNEDDCNWMMLVRPAAEAEHQNLTAYQHGSDVYFTTSRDIPPGTELRVWYAAFYAKKMDKPMLKQAGSGAHAAGTPENSAPVESEPSQWACKVCSATFLELQLLNEHLLGHLEQAKSLPPGSQSEAAAPEKEQDTPRGEPPAVPENENVAPKEQKKKPRRGRKPKASKAEQPLVIVEDKEPAEQVAEIITEVPPDEPVSATPDERIMELVLGKLATTTTDTSSVPKFTHHQNNTITLKRSLILSSRHGIRRKLIKQLGEHKRVYQCNICSKIFQNSSNLSRHVRSHGDKLFKCEECAKLFSRKESLKQHVSYKHSRNEVDGEYRYRCGTCEKTFRIESALEFHNCRTDDKTFQCEMCFRFFSTNSNLSKHKKKHGDKKFACEVCSKMFYRKDVMLDHQRRHLEGVRRVKREDLEAGGENLVRYKKEPSGCPVCGKVFSCRSNMNKHLLTHGDKKYTCEICGRKFFRVDVLRDHIHVHFKDIALMDDHQREEFIGKIGISSEENDDNSDESADSEPHKYSCKRCQLTFGRGKEYLKHIMEVHKEKGYGCSICNRRFALKATYHAHMVIHRENLPDPNVQKYIHPCEICGRIFNSIGNLERHKLIHTGVKSHACEQCGKSFARKDMLKEHMRVHDNVREYLCAECGKGMKTKHALRHHMKLHKGIKEYECKECHRRFAQKVNMLKHCKRHTGIKDFMCELCGKTFSERNTMETHKLIHTVGKQWTCSVCDKKYVTEYMLQKHVQLTHDKVEAQSCQLCGTKVSTRASMSRHMRRKHPEVLAVRIDDLDHLPETTTIDASSIGIVQPELTLEQEDLAEGKHGKAAKRSHKRKQKPEEEAGAPVPEDATFSEYSEKETEFTGSVGDETNSAVQSIQQVVVTLGDPNVTTPSSSVGLTNITVTPITTAAGTQFTNLQPVAVGHLTTPERQLQLDNSILTVTFDTVSGSAMLHNRQNDVQIHPQPEASNPQSVAHFINLTTLVNSITPLGSQLSDQHPLTWRAVPQTDVLPPPQPQAPPQQAAQPQVQAEQQQQMYSY</sequence>
<keyword evidence="6" id="KW-0808">Transferase</keyword>
<dbReference type="GeneTree" id="ENSGT00940000157890"/>
<dbReference type="InterPro" id="IPR013087">
    <property type="entry name" value="Znf_C2H2_type"/>
</dbReference>
<feature type="compositionally biased region" description="Basic residues" evidence="21">
    <location>
        <begin position="1254"/>
        <end position="1265"/>
    </location>
</feature>
<keyword evidence="8" id="KW-0479">Metal-binding</keyword>
<keyword evidence="2" id="KW-0217">Developmental protein</keyword>
<evidence type="ECO:0000256" key="7">
    <source>
        <dbReference type="ARBA" id="ARBA00022691"/>
    </source>
</evidence>
<feature type="domain" description="SET" evidence="23">
    <location>
        <begin position="376"/>
        <end position="486"/>
    </location>
</feature>
<dbReference type="SUPFAM" id="SSF57667">
    <property type="entry name" value="beta-beta-alpha zinc fingers"/>
    <property type="match status" value="8"/>
</dbReference>
<feature type="domain" description="C2H2-type" evidence="22">
    <location>
        <begin position="890"/>
        <end position="917"/>
    </location>
</feature>
<feature type="domain" description="C2H2-type" evidence="22">
    <location>
        <begin position="1045"/>
        <end position="1072"/>
    </location>
</feature>
<keyword evidence="7" id="KW-0949">S-adenosyl-L-methionine</keyword>
<evidence type="ECO:0000256" key="1">
    <source>
        <dbReference type="ARBA" id="ARBA00004123"/>
    </source>
</evidence>
<dbReference type="GO" id="GO:0008270">
    <property type="term" value="F:zinc ion binding"/>
    <property type="evidence" value="ECO:0007669"/>
    <property type="project" value="UniProtKB-KW"/>
</dbReference>
<dbReference type="Gene3D" id="2.170.270.10">
    <property type="entry name" value="SET domain"/>
    <property type="match status" value="1"/>
</dbReference>
<dbReference type="GO" id="GO:0090263">
    <property type="term" value="P:positive regulation of canonical Wnt signaling pathway"/>
    <property type="evidence" value="ECO:0007669"/>
    <property type="project" value="Ensembl"/>
</dbReference>
<reference evidence="24" key="1">
    <citation type="submission" date="2025-08" db="UniProtKB">
        <authorList>
            <consortium name="Ensembl"/>
        </authorList>
    </citation>
    <scope>IDENTIFICATION</scope>
</reference>
<keyword evidence="17" id="KW-0539">Nucleus</keyword>
<evidence type="ECO:0000256" key="20">
    <source>
        <dbReference type="PROSITE-ProRule" id="PRU00042"/>
    </source>
</evidence>
<evidence type="ECO:0000256" key="12">
    <source>
        <dbReference type="ARBA" id="ARBA00022843"/>
    </source>
</evidence>
<dbReference type="Proteomes" id="UP000233120">
    <property type="component" value="Unassembled WGS sequence"/>
</dbReference>
<feature type="region of interest" description="Disordered" evidence="21">
    <location>
        <begin position="1249"/>
        <end position="1300"/>
    </location>
</feature>
<dbReference type="Bgee" id="ENSMNEG00000041997">
    <property type="expression patterns" value="Expressed in thymus and 12 other cell types or tissues"/>
</dbReference>
<feature type="domain" description="C2H2-type" evidence="22">
    <location>
        <begin position="1073"/>
        <end position="1100"/>
    </location>
</feature>
<evidence type="ECO:0000256" key="13">
    <source>
        <dbReference type="ARBA" id="ARBA00023015"/>
    </source>
</evidence>
<keyword evidence="3" id="KW-0678">Repressor</keyword>
<evidence type="ECO:0000256" key="6">
    <source>
        <dbReference type="ARBA" id="ARBA00022679"/>
    </source>
</evidence>
<keyword evidence="9" id="KW-0677">Repeat</keyword>
<dbReference type="InterPro" id="IPR059126">
    <property type="entry name" value="zf-C2H2_PRDM15"/>
</dbReference>
<feature type="domain" description="C2H2-type" evidence="22">
    <location>
        <begin position="699"/>
        <end position="721"/>
    </location>
</feature>
<dbReference type="Pfam" id="PF00096">
    <property type="entry name" value="zf-C2H2"/>
    <property type="match status" value="7"/>
</dbReference>
<keyword evidence="13" id="KW-0805">Transcription regulation</keyword>
<evidence type="ECO:0000256" key="17">
    <source>
        <dbReference type="ARBA" id="ARBA00023242"/>
    </source>
</evidence>
<dbReference type="FunFam" id="3.30.160.60:FF:000603">
    <property type="entry name" value="PR domain zinc finger protein 15"/>
    <property type="match status" value="1"/>
</dbReference>
<feature type="domain" description="C2H2-type" evidence="22">
    <location>
        <begin position="981"/>
        <end position="1008"/>
    </location>
</feature>
<dbReference type="SMART" id="SM00355">
    <property type="entry name" value="ZnF_C2H2"/>
    <property type="match status" value="17"/>
</dbReference>
<feature type="domain" description="C2H2-type" evidence="22">
    <location>
        <begin position="726"/>
        <end position="754"/>
    </location>
</feature>
<evidence type="ECO:0000256" key="9">
    <source>
        <dbReference type="ARBA" id="ARBA00022737"/>
    </source>
</evidence>
<dbReference type="GO" id="GO:0000978">
    <property type="term" value="F:RNA polymerase II cis-regulatory region sequence-specific DNA binding"/>
    <property type="evidence" value="ECO:0007669"/>
    <property type="project" value="Ensembl"/>
</dbReference>
<dbReference type="Pfam" id="PF21549">
    <property type="entry name" value="PRDM2_PR"/>
    <property type="match status" value="1"/>
</dbReference>
<protein>
    <recommendedName>
        <fullName evidence="18">PR domain zinc finger protein 15</fullName>
    </recommendedName>
    <alternativeName>
        <fullName evidence="19">PR domain-containing protein 15</fullName>
    </alternativeName>
</protein>
<dbReference type="FunFam" id="3.30.160.60:FF:003229">
    <property type="entry name" value="PR/SET domain 15"/>
    <property type="match status" value="1"/>
</dbReference>
<evidence type="ECO:0000259" key="23">
    <source>
        <dbReference type="PROSITE" id="PS50280"/>
    </source>
</evidence>
<keyword evidence="25" id="KW-1185">Reference proteome</keyword>
<dbReference type="PROSITE" id="PS50157">
    <property type="entry name" value="ZINC_FINGER_C2H2_2"/>
    <property type="match status" value="13"/>
</dbReference>
<evidence type="ECO:0000256" key="19">
    <source>
        <dbReference type="ARBA" id="ARBA00079750"/>
    </source>
</evidence>
<dbReference type="PANTHER" id="PTHR24390">
    <property type="entry name" value="ZINC FINGER PROTEIN"/>
    <property type="match status" value="1"/>
</dbReference>
<organism evidence="24 25">
    <name type="scientific">Macaca nemestrina</name>
    <name type="common">Pig-tailed macaque</name>
    <dbReference type="NCBI Taxonomy" id="9545"/>
    <lineage>
        <taxon>Eukaryota</taxon>
        <taxon>Metazoa</taxon>
        <taxon>Chordata</taxon>
        <taxon>Craniata</taxon>
        <taxon>Vertebrata</taxon>
        <taxon>Euteleostomi</taxon>
        <taxon>Mammalia</taxon>
        <taxon>Eutheria</taxon>
        <taxon>Euarchontoglires</taxon>
        <taxon>Primates</taxon>
        <taxon>Haplorrhini</taxon>
        <taxon>Catarrhini</taxon>
        <taxon>Cercopithecidae</taxon>
        <taxon>Cercopithecinae</taxon>
        <taxon>Macaca</taxon>
    </lineage>
</organism>
<evidence type="ECO:0000256" key="15">
    <source>
        <dbReference type="ARBA" id="ARBA00023159"/>
    </source>
</evidence>
<dbReference type="GO" id="GO:0043409">
    <property type="term" value="P:negative regulation of MAPK cascade"/>
    <property type="evidence" value="ECO:0007669"/>
    <property type="project" value="Ensembl"/>
</dbReference>
<feature type="compositionally biased region" description="Low complexity" evidence="21">
    <location>
        <begin position="1448"/>
        <end position="1467"/>
    </location>
</feature>
<keyword evidence="14" id="KW-0238">DNA-binding</keyword>
<dbReference type="PANTHER" id="PTHR24390:SF245">
    <property type="entry name" value="C2H2-TYPE DOMAIN-CONTAINING PROTEIN"/>
    <property type="match status" value="1"/>
</dbReference>
<evidence type="ECO:0000313" key="24">
    <source>
        <dbReference type="Ensembl" id="ENSMNEP00000037956.1"/>
    </source>
</evidence>
<feature type="region of interest" description="Disordered" evidence="21">
    <location>
        <begin position="551"/>
        <end position="609"/>
    </location>
</feature>
<evidence type="ECO:0000259" key="22">
    <source>
        <dbReference type="PROSITE" id="PS50157"/>
    </source>
</evidence>
<gene>
    <name evidence="24" type="primary">PRDM15</name>
</gene>
<comment type="subcellular location">
    <subcellularLocation>
        <location evidence="1">Nucleus</location>
    </subcellularLocation>
</comment>
<feature type="region of interest" description="Disordered" evidence="21">
    <location>
        <begin position="68"/>
        <end position="121"/>
    </location>
</feature>
<evidence type="ECO:0000256" key="3">
    <source>
        <dbReference type="ARBA" id="ARBA00022491"/>
    </source>
</evidence>
<evidence type="ECO:0000256" key="10">
    <source>
        <dbReference type="ARBA" id="ARBA00022771"/>
    </source>
</evidence>
<keyword evidence="5" id="KW-0489">Methyltransferase</keyword>
<feature type="domain" description="C2H2-type" evidence="22">
    <location>
        <begin position="1017"/>
        <end position="1044"/>
    </location>
</feature>
<dbReference type="GO" id="GO:0016604">
    <property type="term" value="C:nuclear body"/>
    <property type="evidence" value="ECO:0007669"/>
    <property type="project" value="Ensembl"/>
</dbReference>
<feature type="domain" description="C2H2-type" evidence="22">
    <location>
        <begin position="1129"/>
        <end position="1156"/>
    </location>
</feature>
<keyword evidence="11" id="KW-0862">Zinc</keyword>
<dbReference type="FunFam" id="3.30.160.60:FF:000937">
    <property type="entry name" value="PR domain zinc finger protein 15"/>
    <property type="match status" value="1"/>
</dbReference>
<feature type="region of interest" description="Disordered" evidence="21">
    <location>
        <begin position="1434"/>
        <end position="1467"/>
    </location>
</feature>
<evidence type="ECO:0000313" key="25">
    <source>
        <dbReference type="Proteomes" id="UP000233120"/>
    </source>
</evidence>
<dbReference type="GO" id="GO:1990841">
    <property type="term" value="F:promoter-specific chromatin binding"/>
    <property type="evidence" value="ECO:0007669"/>
    <property type="project" value="Ensembl"/>
</dbReference>
<evidence type="ECO:0000256" key="21">
    <source>
        <dbReference type="SAM" id="MobiDB-lite"/>
    </source>
</evidence>
<feature type="domain" description="C2H2-type" evidence="22">
    <location>
        <begin position="1157"/>
        <end position="1185"/>
    </location>
</feature>
<dbReference type="CDD" id="cd19199">
    <property type="entry name" value="PR-SET_PRDM15"/>
    <property type="match status" value="1"/>
</dbReference>
<feature type="domain" description="C2H2-type" evidence="22">
    <location>
        <begin position="863"/>
        <end position="890"/>
    </location>
</feature>
<dbReference type="FunFam" id="3.30.160.60:FF:004086">
    <property type="match status" value="1"/>
</dbReference>
<feature type="domain" description="C2H2-type" evidence="22">
    <location>
        <begin position="787"/>
        <end position="814"/>
    </location>
</feature>
<accession>A0A2K6DPW8</accession>
<dbReference type="GO" id="GO:0032259">
    <property type="term" value="P:methylation"/>
    <property type="evidence" value="ECO:0007669"/>
    <property type="project" value="UniProtKB-KW"/>
</dbReference>
<keyword evidence="10 20" id="KW-0863">Zinc-finger</keyword>
<evidence type="ECO:0000256" key="4">
    <source>
        <dbReference type="ARBA" id="ARBA00022499"/>
    </source>
</evidence>
<dbReference type="GO" id="GO:0003700">
    <property type="term" value="F:DNA-binding transcription factor activity"/>
    <property type="evidence" value="ECO:0007669"/>
    <property type="project" value="TreeGrafter"/>
</dbReference>
<dbReference type="PROSITE" id="PS50280">
    <property type="entry name" value="SET"/>
    <property type="match status" value="1"/>
</dbReference>
<dbReference type="GO" id="GO:0045944">
    <property type="term" value="P:positive regulation of transcription by RNA polymerase II"/>
    <property type="evidence" value="ECO:0007669"/>
    <property type="project" value="Ensembl"/>
</dbReference>
<dbReference type="FunFam" id="3.30.160.60:FF:000593">
    <property type="entry name" value="PR domain zinc finger protein 15"/>
    <property type="match status" value="1"/>
</dbReference>
<evidence type="ECO:0000256" key="11">
    <source>
        <dbReference type="ARBA" id="ARBA00022833"/>
    </source>
</evidence>
<dbReference type="Pfam" id="PF23573">
    <property type="entry name" value="zf-C2H2_PRDM15"/>
    <property type="match status" value="1"/>
</dbReference>
<keyword evidence="15" id="KW-0010">Activator</keyword>
<dbReference type="InterPro" id="IPR036236">
    <property type="entry name" value="Znf_C2H2_sf"/>
</dbReference>
<dbReference type="FunFam" id="2.170.270.10:FF:000007">
    <property type="entry name" value="PR domain zinc finger protein 10"/>
    <property type="match status" value="1"/>
</dbReference>
<feature type="region of interest" description="Disordered" evidence="21">
    <location>
        <begin position="931"/>
        <end position="950"/>
    </location>
</feature>
<dbReference type="FunFam" id="3.30.160.60:FF:002330">
    <property type="entry name" value="PR domain zinc finger protein 15"/>
    <property type="match status" value="1"/>
</dbReference>
<keyword evidence="4" id="KW-1017">Isopeptide bond</keyword>
<feature type="domain" description="C2H2-type" evidence="22">
    <location>
        <begin position="814"/>
        <end position="836"/>
    </location>
</feature>
<dbReference type="Ensembl" id="ENSMNET00000062428.1">
    <property type="protein sequence ID" value="ENSMNEP00000037956.1"/>
    <property type="gene ID" value="ENSMNEG00000041997.1"/>
</dbReference>
<feature type="compositionally biased region" description="Basic and acidic residues" evidence="21">
    <location>
        <begin position="563"/>
        <end position="572"/>
    </location>
</feature>
<evidence type="ECO:0000256" key="5">
    <source>
        <dbReference type="ARBA" id="ARBA00022603"/>
    </source>
</evidence>
<dbReference type="FunFam" id="3.30.160.60:FF:005266">
    <property type="match status" value="1"/>
</dbReference>
<evidence type="ECO:0000256" key="8">
    <source>
        <dbReference type="ARBA" id="ARBA00022723"/>
    </source>
</evidence>
<evidence type="ECO:0000256" key="14">
    <source>
        <dbReference type="ARBA" id="ARBA00023125"/>
    </source>
</evidence>
<proteinExistence type="predicted"/>
<dbReference type="GO" id="GO:0008168">
    <property type="term" value="F:methyltransferase activity"/>
    <property type="evidence" value="ECO:0007669"/>
    <property type="project" value="UniProtKB-KW"/>
</dbReference>
<evidence type="ECO:0000256" key="18">
    <source>
        <dbReference type="ARBA" id="ARBA00073659"/>
    </source>
</evidence>
<dbReference type="InterPro" id="IPR044409">
    <property type="entry name" value="PRDM15_PR-SET"/>
</dbReference>
<feature type="compositionally biased region" description="Basic residues" evidence="21">
    <location>
        <begin position="589"/>
        <end position="601"/>
    </location>
</feature>
<feature type="compositionally biased region" description="Acidic residues" evidence="21">
    <location>
        <begin position="936"/>
        <end position="947"/>
    </location>
</feature>
<dbReference type="InterPro" id="IPR001214">
    <property type="entry name" value="SET_dom"/>
</dbReference>
<reference evidence="24" key="2">
    <citation type="submission" date="2025-09" db="UniProtKB">
        <authorList>
            <consortium name="Ensembl"/>
        </authorList>
    </citation>
    <scope>IDENTIFICATION</scope>
</reference>
<keyword evidence="16" id="KW-0804">Transcription</keyword>
<feature type="domain" description="C2H2-type" evidence="22">
    <location>
        <begin position="1101"/>
        <end position="1128"/>
    </location>
</feature>